<protein>
    <submittedName>
        <fullName evidence="1">Uncharacterized protein</fullName>
    </submittedName>
</protein>
<proteinExistence type="predicted"/>
<name>A0ABU9I9M3_9SPHN</name>
<evidence type="ECO:0000313" key="1">
    <source>
        <dbReference type="EMBL" id="MEL1249126.1"/>
    </source>
</evidence>
<accession>A0ABU9I9M3</accession>
<organism evidence="1 2">
    <name type="scientific">Aurantiacibacter gilvus</name>
    <dbReference type="NCBI Taxonomy" id="3139141"/>
    <lineage>
        <taxon>Bacteria</taxon>
        <taxon>Pseudomonadati</taxon>
        <taxon>Pseudomonadota</taxon>
        <taxon>Alphaproteobacteria</taxon>
        <taxon>Sphingomonadales</taxon>
        <taxon>Erythrobacteraceae</taxon>
        <taxon>Aurantiacibacter</taxon>
    </lineage>
</organism>
<dbReference type="EMBL" id="JBBYHV010000001">
    <property type="protein sequence ID" value="MEL1249126.1"/>
    <property type="molecule type" value="Genomic_DNA"/>
</dbReference>
<gene>
    <name evidence="1" type="ORF">AAEO60_00420</name>
</gene>
<keyword evidence="2" id="KW-1185">Reference proteome</keyword>
<dbReference type="Proteomes" id="UP001497045">
    <property type="component" value="Unassembled WGS sequence"/>
</dbReference>
<sequence>MPDPSEIAADPRWLPHRIDAGQRRVQFVRIERARLAEPAFLADIDADSAAEQAWLSFDDVMALEPVTGPLHFIFHTAFCRSTLLVRALEMPGVAAGLSEPAIIAQLYNAGASAQPLIKPVLDLLSRPWAEGEAVFVKPTNHANMLIPALLAARPDASALLMTNPLAGFLKSVARRGLLGRRWGRQLYLELMGYAGMDLGMDAREQFSMTDMQAAGLAWFLSQRWFAMQQEQFGKARLRVLDGDRFDGERAETIARVFEHAGHAFDAAHIESVVGGPLFSKHAKLGSDFADGEAQGSGVNAAPVPDEEIGQVRQWVEMIARQAGVTVPLPQDLA</sequence>
<dbReference type="RefSeq" id="WP_341671668.1">
    <property type="nucleotide sequence ID" value="NZ_JBBYHV010000001.1"/>
</dbReference>
<comment type="caution">
    <text evidence="1">The sequence shown here is derived from an EMBL/GenBank/DDBJ whole genome shotgun (WGS) entry which is preliminary data.</text>
</comment>
<reference evidence="1 2" key="1">
    <citation type="submission" date="2024-04" db="EMBL/GenBank/DDBJ databases">
        <title>Aurantiacibacter sp. DGU6 16S ribosomal RNA gene Genome sequencing and assembly.</title>
        <authorList>
            <person name="Park S."/>
        </authorList>
    </citation>
    <scope>NUCLEOTIDE SEQUENCE [LARGE SCALE GENOMIC DNA]</scope>
    <source>
        <strain evidence="1 2">DGU6</strain>
    </source>
</reference>
<evidence type="ECO:0000313" key="2">
    <source>
        <dbReference type="Proteomes" id="UP001497045"/>
    </source>
</evidence>